<dbReference type="InterPro" id="IPR014717">
    <property type="entry name" value="Transl_elong_EF1B/ribsomal_bS6"/>
</dbReference>
<dbReference type="Proteomes" id="UP000239239">
    <property type="component" value="Unassembled WGS sequence"/>
</dbReference>
<dbReference type="GO" id="GO:0003735">
    <property type="term" value="F:structural constituent of ribosome"/>
    <property type="evidence" value="ECO:0007669"/>
    <property type="project" value="InterPro"/>
</dbReference>
<evidence type="ECO:0000313" key="9">
    <source>
        <dbReference type="EMBL" id="HAT1595102.1"/>
    </source>
</evidence>
<organism evidence="10 11">
    <name type="scientific">Legionella pneumophila</name>
    <dbReference type="NCBI Taxonomy" id="446"/>
    <lineage>
        <taxon>Bacteria</taxon>
        <taxon>Pseudomonadati</taxon>
        <taxon>Pseudomonadota</taxon>
        <taxon>Gammaproteobacteria</taxon>
        <taxon>Legionellales</taxon>
        <taxon>Legionellaceae</taxon>
        <taxon>Legionella</taxon>
    </lineage>
</organism>
<comment type="function">
    <text evidence="6 8">Binds together with bS18 to 16S ribosomal RNA.</text>
</comment>
<dbReference type="AlphaFoldDB" id="A0A2S6EZV7"/>
<name>A0A2S6EZV7_LEGPN</name>
<dbReference type="CDD" id="cd00473">
    <property type="entry name" value="bS6"/>
    <property type="match status" value="1"/>
</dbReference>
<keyword evidence="2 8" id="KW-0699">rRNA-binding</keyword>
<dbReference type="OrthoDB" id="9812702at2"/>
<keyword evidence="4 8" id="KW-0689">Ribosomal protein</keyword>
<evidence type="ECO:0000256" key="5">
    <source>
        <dbReference type="ARBA" id="ARBA00023274"/>
    </source>
</evidence>
<keyword evidence="5 8" id="KW-0687">Ribonucleoprotein</keyword>
<dbReference type="InterPro" id="IPR020815">
    <property type="entry name" value="Ribosomal_bS6_CS"/>
</dbReference>
<evidence type="ECO:0000313" key="11">
    <source>
        <dbReference type="Proteomes" id="UP000239239"/>
    </source>
</evidence>
<dbReference type="PANTHER" id="PTHR21011:SF1">
    <property type="entry name" value="SMALL RIBOSOMAL SUBUNIT PROTEIN BS6M"/>
    <property type="match status" value="1"/>
</dbReference>
<evidence type="ECO:0000256" key="2">
    <source>
        <dbReference type="ARBA" id="ARBA00022730"/>
    </source>
</evidence>
<dbReference type="GO" id="GO:0022627">
    <property type="term" value="C:cytosolic small ribosomal subunit"/>
    <property type="evidence" value="ECO:0007669"/>
    <property type="project" value="TreeGrafter"/>
</dbReference>
<dbReference type="InterPro" id="IPR000529">
    <property type="entry name" value="Ribosomal_bS6"/>
</dbReference>
<dbReference type="InterPro" id="IPR035980">
    <property type="entry name" value="Ribosomal_bS6_sf"/>
</dbReference>
<reference evidence="9" key="3">
    <citation type="submission" date="2020-11" db="EMBL/GenBank/DDBJ databases">
        <authorList>
            <consortium name="NCBI Pathogen Detection Project"/>
        </authorList>
    </citation>
    <scope>NUCLEOTIDE SEQUENCE</scope>
    <source>
        <strain evidence="9">D3612</strain>
    </source>
</reference>
<dbReference type="InterPro" id="IPR020814">
    <property type="entry name" value="Ribosomal_S6_plastid/chlpt"/>
</dbReference>
<evidence type="ECO:0000256" key="4">
    <source>
        <dbReference type="ARBA" id="ARBA00022980"/>
    </source>
</evidence>
<dbReference type="GO" id="GO:0006412">
    <property type="term" value="P:translation"/>
    <property type="evidence" value="ECO:0007669"/>
    <property type="project" value="UniProtKB-UniRule"/>
</dbReference>
<dbReference type="GO" id="GO:0070181">
    <property type="term" value="F:small ribosomal subunit rRNA binding"/>
    <property type="evidence" value="ECO:0007669"/>
    <property type="project" value="TreeGrafter"/>
</dbReference>
<protein>
    <recommendedName>
        <fullName evidence="7 8">Small ribosomal subunit protein bS6</fullName>
    </recommendedName>
</protein>
<dbReference type="PANTHER" id="PTHR21011">
    <property type="entry name" value="MITOCHONDRIAL 28S RIBOSOMAL PROTEIN S6"/>
    <property type="match status" value="1"/>
</dbReference>
<comment type="caution">
    <text evidence="10">The sequence shown here is derived from an EMBL/GenBank/DDBJ whole genome shotgun (WGS) entry which is preliminary data.</text>
</comment>
<comment type="similarity">
    <text evidence="1 8">Belongs to the bacterial ribosomal protein bS6 family.</text>
</comment>
<dbReference type="RefSeq" id="WP_027221780.1">
    <property type="nucleotide sequence ID" value="NZ_CP017601.1"/>
</dbReference>
<evidence type="ECO:0000256" key="8">
    <source>
        <dbReference type="HAMAP-Rule" id="MF_00360"/>
    </source>
</evidence>
<dbReference type="Proteomes" id="UP000861567">
    <property type="component" value="Unassembled WGS sequence"/>
</dbReference>
<evidence type="ECO:0000256" key="7">
    <source>
        <dbReference type="ARBA" id="ARBA00035294"/>
    </source>
</evidence>
<dbReference type="PROSITE" id="PS01048">
    <property type="entry name" value="RIBOSOMAL_S6"/>
    <property type="match status" value="1"/>
</dbReference>
<evidence type="ECO:0000256" key="1">
    <source>
        <dbReference type="ARBA" id="ARBA00009512"/>
    </source>
</evidence>
<dbReference type="EMBL" id="DACSEI010000002">
    <property type="protein sequence ID" value="HAT1595102.1"/>
    <property type="molecule type" value="Genomic_DNA"/>
</dbReference>
<gene>
    <name evidence="8 9" type="primary">rpsF</name>
    <name evidence="10" type="ORF">C3928_08030</name>
    <name evidence="9" type="ORF">I8Y58_000292</name>
</gene>
<reference evidence="9" key="1">
    <citation type="journal article" date="2018" name="Genome Biol.">
        <title>SKESA: strategic k-mer extension for scrupulous assemblies.</title>
        <authorList>
            <person name="Souvorov A."/>
            <person name="Agarwala R."/>
            <person name="Lipman D.J."/>
        </authorList>
    </citation>
    <scope>NUCLEOTIDE SEQUENCE</scope>
    <source>
        <strain evidence="9">D3612</strain>
    </source>
</reference>
<dbReference type="HAMAP" id="MF_00360">
    <property type="entry name" value="Ribosomal_bS6"/>
    <property type="match status" value="1"/>
</dbReference>
<evidence type="ECO:0000313" key="10">
    <source>
        <dbReference type="EMBL" id="PPK30704.1"/>
    </source>
</evidence>
<dbReference type="Gene3D" id="3.30.70.60">
    <property type="match status" value="1"/>
</dbReference>
<evidence type="ECO:0000256" key="6">
    <source>
        <dbReference type="ARBA" id="ARBA00035104"/>
    </source>
</evidence>
<proteinExistence type="inferred from homology"/>
<sequence length="112" mass="13113">MRHYEIMFLVHPDQSEQVPGMVERYEGIITKHNGKIHRKEDLGRRQLAYSINNVHKAHYILMNVECNLDALNEIKNAFKFNDAILRHLITVQKQAITTESVLMKKEKETKVA</sequence>
<dbReference type="NCBIfam" id="TIGR00166">
    <property type="entry name" value="S6"/>
    <property type="match status" value="1"/>
</dbReference>
<dbReference type="Pfam" id="PF01250">
    <property type="entry name" value="Ribosomal_S6"/>
    <property type="match status" value="1"/>
</dbReference>
<keyword evidence="3 8" id="KW-0694">RNA-binding</keyword>
<accession>A0A2S6EZV7</accession>
<reference evidence="10 11" key="2">
    <citation type="submission" date="2018-02" db="EMBL/GenBank/DDBJ databases">
        <title>Draft genome sequences of four Legionella pneumophila clinical strains isolated in Ontario.</title>
        <authorList>
            <person name="Fortuna A."/>
            <person name="Ramnarine R."/>
            <person name="Li A."/>
            <person name="Frantz C."/>
            <person name="Mallo G."/>
        </authorList>
    </citation>
    <scope>NUCLEOTIDE SEQUENCE [LARGE SCALE GENOMIC DNA]</scope>
    <source>
        <strain evidence="10 11">LG61</strain>
    </source>
</reference>
<dbReference type="SUPFAM" id="SSF54995">
    <property type="entry name" value="Ribosomal protein S6"/>
    <property type="match status" value="1"/>
</dbReference>
<dbReference type="EMBL" id="PQWY01000011">
    <property type="protein sequence ID" value="PPK30704.1"/>
    <property type="molecule type" value="Genomic_DNA"/>
</dbReference>
<evidence type="ECO:0000256" key="3">
    <source>
        <dbReference type="ARBA" id="ARBA00022884"/>
    </source>
</evidence>